<evidence type="ECO:0000256" key="4">
    <source>
        <dbReference type="ARBA" id="ARBA00032089"/>
    </source>
</evidence>
<evidence type="ECO:0000259" key="6">
    <source>
        <dbReference type="Pfam" id="PF04085"/>
    </source>
</evidence>
<comment type="similarity">
    <text evidence="1">Belongs to the MreC family.</text>
</comment>
<evidence type="ECO:0000313" key="8">
    <source>
        <dbReference type="Proteomes" id="UP001219066"/>
    </source>
</evidence>
<evidence type="ECO:0000256" key="1">
    <source>
        <dbReference type="ARBA" id="ARBA00009369"/>
    </source>
</evidence>
<dbReference type="Pfam" id="PF04085">
    <property type="entry name" value="MreC"/>
    <property type="match status" value="1"/>
</dbReference>
<feature type="compositionally biased region" description="Basic and acidic residues" evidence="5">
    <location>
        <begin position="303"/>
        <end position="327"/>
    </location>
</feature>
<dbReference type="Gene3D" id="2.40.10.340">
    <property type="entry name" value="Rod shape-determining protein MreC, domain 1"/>
    <property type="match status" value="1"/>
</dbReference>
<evidence type="ECO:0000313" key="7">
    <source>
        <dbReference type="EMBL" id="WFF81457.1"/>
    </source>
</evidence>
<sequence>MNPNTLDHSAPSLFKRRPSRVSQLAIYSALALFLMVADARFRITDPVRVAVSTVLYPVQWVMLKPVEAVHDASRYLGSLDEAQAREQGARKELVAMAQRASLADELIQENDHLRELLQLRDRLTTPGTAAEVVYDSPDLYTRRVVIDRGQVDGIAQGSPVHDEKGVVGQVTRVYPLRSEVTLLIDRDQAIPVFNPRTGARSVAYGDPSPLRTGGIELRFMPSNADVQEGDLLTTSGVDGLYPPGLPVAKVVSVERRADSAFSRIYCEPVGRVQGVRHVVVLKPLDRATHPEAEGAAEPLRAGKGKEKDKGKDGKGKEASKDGGKAGKTDAPATPAAPAAPASARKEPA</sequence>
<dbReference type="InterPro" id="IPR055342">
    <property type="entry name" value="MreC_beta-barrel_core"/>
</dbReference>
<evidence type="ECO:0000256" key="2">
    <source>
        <dbReference type="ARBA" id="ARBA00013855"/>
    </source>
</evidence>
<organism evidence="7 8">
    <name type="scientific">Delftia tsuruhatensis</name>
    <dbReference type="NCBI Taxonomy" id="180282"/>
    <lineage>
        <taxon>Bacteria</taxon>
        <taxon>Pseudomonadati</taxon>
        <taxon>Pseudomonadota</taxon>
        <taxon>Betaproteobacteria</taxon>
        <taxon>Burkholderiales</taxon>
        <taxon>Comamonadaceae</taxon>
        <taxon>Delftia</taxon>
    </lineage>
</organism>
<proteinExistence type="inferred from homology"/>
<feature type="region of interest" description="Disordered" evidence="5">
    <location>
        <begin position="289"/>
        <end position="348"/>
    </location>
</feature>
<dbReference type="Proteomes" id="UP001219066">
    <property type="component" value="Chromosome"/>
</dbReference>
<gene>
    <name evidence="7" type="primary">mreC</name>
    <name evidence="7" type="ORF">PYR84_01950</name>
</gene>
<dbReference type="RefSeq" id="WP_277849270.1">
    <property type="nucleotide sequence ID" value="NZ_CP120956.1"/>
</dbReference>
<reference evidence="7" key="1">
    <citation type="submission" date="2023-03" db="EMBL/GenBank/DDBJ databases">
        <title>Synergistic degradation of erythromycin by symbiotic bacteria Ery-6A and Ery-6B and application in simulated water remediation.</title>
        <authorList>
            <person name="Xu S."/>
        </authorList>
    </citation>
    <scope>NUCLEOTIDE SEQUENCE</scope>
    <source>
        <strain evidence="7">Ery-6A</strain>
    </source>
</reference>
<dbReference type="GO" id="GO:0008360">
    <property type="term" value="P:regulation of cell shape"/>
    <property type="evidence" value="ECO:0007669"/>
    <property type="project" value="UniProtKB-KW"/>
</dbReference>
<dbReference type="PANTHER" id="PTHR34138">
    <property type="entry name" value="CELL SHAPE-DETERMINING PROTEIN MREC"/>
    <property type="match status" value="1"/>
</dbReference>
<protein>
    <recommendedName>
        <fullName evidence="2">Cell shape-determining protein MreC</fullName>
    </recommendedName>
    <alternativeName>
        <fullName evidence="4">Cell shape protein MreC</fullName>
    </alternativeName>
</protein>
<dbReference type="NCBIfam" id="TIGR00219">
    <property type="entry name" value="mreC"/>
    <property type="match status" value="1"/>
</dbReference>
<keyword evidence="3" id="KW-0133">Cell shape</keyword>
<dbReference type="PANTHER" id="PTHR34138:SF1">
    <property type="entry name" value="CELL SHAPE-DETERMINING PROTEIN MREC"/>
    <property type="match status" value="1"/>
</dbReference>
<dbReference type="InterPro" id="IPR042175">
    <property type="entry name" value="Cell/Rod_MreC_2"/>
</dbReference>
<accession>A0AAX3SMV3</accession>
<feature type="compositionally biased region" description="Low complexity" evidence="5">
    <location>
        <begin position="330"/>
        <end position="342"/>
    </location>
</feature>
<evidence type="ECO:0000256" key="5">
    <source>
        <dbReference type="SAM" id="MobiDB-lite"/>
    </source>
</evidence>
<dbReference type="GO" id="GO:0005886">
    <property type="term" value="C:plasma membrane"/>
    <property type="evidence" value="ECO:0007669"/>
    <property type="project" value="TreeGrafter"/>
</dbReference>
<name>A0AAX3SMV3_9BURK</name>
<dbReference type="InterPro" id="IPR042177">
    <property type="entry name" value="Cell/Rod_1"/>
</dbReference>
<dbReference type="InterPro" id="IPR007221">
    <property type="entry name" value="MreC"/>
</dbReference>
<dbReference type="EMBL" id="CP120956">
    <property type="protein sequence ID" value="WFF81457.1"/>
    <property type="molecule type" value="Genomic_DNA"/>
</dbReference>
<dbReference type="Gene3D" id="2.40.10.350">
    <property type="entry name" value="Rod shape-determining protein MreC, domain 2"/>
    <property type="match status" value="1"/>
</dbReference>
<feature type="domain" description="Rod shape-determining protein MreC beta-barrel core" evidence="6">
    <location>
        <begin position="132"/>
        <end position="282"/>
    </location>
</feature>
<evidence type="ECO:0000256" key="3">
    <source>
        <dbReference type="ARBA" id="ARBA00022960"/>
    </source>
</evidence>
<dbReference type="AlphaFoldDB" id="A0AAX3SMV3"/>